<dbReference type="InterPro" id="IPR055713">
    <property type="entry name" value="DUF7289"/>
</dbReference>
<evidence type="ECO:0000313" key="3">
    <source>
        <dbReference type="Proteomes" id="UP000011687"/>
    </source>
</evidence>
<keyword evidence="1" id="KW-0812">Transmembrane</keyword>
<dbReference type="Proteomes" id="UP000011687">
    <property type="component" value="Unassembled WGS sequence"/>
</dbReference>
<evidence type="ECO:0008006" key="4">
    <source>
        <dbReference type="Google" id="ProtNLM"/>
    </source>
</evidence>
<keyword evidence="1" id="KW-1133">Transmembrane helix</keyword>
<keyword evidence="3" id="KW-1185">Reference proteome</keyword>
<evidence type="ECO:0000313" key="2">
    <source>
        <dbReference type="EMBL" id="EMA26975.1"/>
    </source>
</evidence>
<protein>
    <recommendedName>
        <fullName evidence="4">Flagellin</fullName>
    </recommendedName>
</protein>
<comment type="caution">
    <text evidence="2">The sequence shown here is derived from an EMBL/GenBank/DDBJ whole genome shotgun (WGS) entry which is preliminary data.</text>
</comment>
<accession>M0L4Q3</accession>
<dbReference type="AlphaFoldDB" id="M0L4Q3"/>
<evidence type="ECO:0000256" key="1">
    <source>
        <dbReference type="SAM" id="Phobius"/>
    </source>
</evidence>
<dbReference type="Pfam" id="PF23960">
    <property type="entry name" value="DUF7289"/>
    <property type="match status" value="1"/>
</dbReference>
<dbReference type="EMBL" id="AOLS01000001">
    <property type="protein sequence ID" value="EMA26975.1"/>
    <property type="molecule type" value="Genomic_DNA"/>
</dbReference>
<gene>
    <name evidence="2" type="ORF">C435_00025</name>
</gene>
<sequence length="254" mass="27255">MNDRGISESLGFVLVFSIIVLSLGLVSTVGLSQIEEVRNDQQLENAERSFQIVAQNIDELQTGQSVARGGELDLNRGRIRLIPSTDSQLRVSVRNTTGPDAYEATYELSGVEYQLDGTTVGYEGGAVFRRDKGGTAVVGSPTLVCTDEHALVSLVTIDGVEGRQLGGGTVSVTAERENATVSFPVNRTGRNSTAGRANVSVEVVSSQFESGWNQYLESQEGWHSSGSEFVCDGNGSGVQTYQIVKTHVNVTFTR</sequence>
<proteinExistence type="predicted"/>
<name>M0L4Q3_9EURY</name>
<organism evidence="2 3">
    <name type="scientific">Haloarcula marismortui ATCC 33799</name>
    <dbReference type="NCBI Taxonomy" id="662475"/>
    <lineage>
        <taxon>Archaea</taxon>
        <taxon>Methanobacteriati</taxon>
        <taxon>Methanobacteriota</taxon>
        <taxon>Stenosarchaea group</taxon>
        <taxon>Halobacteria</taxon>
        <taxon>Halobacteriales</taxon>
        <taxon>Haloarculaceae</taxon>
        <taxon>Haloarcula</taxon>
    </lineage>
</organism>
<reference evidence="2 3" key="1">
    <citation type="journal article" date="2014" name="PLoS Genet.">
        <title>Phylogenetically driven sequencing of extremely halophilic archaea reveals strategies for static and dynamic osmo-response.</title>
        <authorList>
            <person name="Becker E.A."/>
            <person name="Seitzer P.M."/>
            <person name="Tritt A."/>
            <person name="Larsen D."/>
            <person name="Krusor M."/>
            <person name="Yao A.I."/>
            <person name="Wu D."/>
            <person name="Madern D."/>
            <person name="Eisen J.A."/>
            <person name="Darling A.E."/>
            <person name="Facciotti M.T."/>
        </authorList>
    </citation>
    <scope>NUCLEOTIDE SEQUENCE [LARGE SCALE GENOMIC DNA]</scope>
    <source>
        <strain evidence="2 3">ATCC 33799</strain>
    </source>
</reference>
<dbReference type="RefSeq" id="WP_007187625.1">
    <property type="nucleotide sequence ID" value="NZ_AOLS01000001.1"/>
</dbReference>
<feature type="transmembrane region" description="Helical" evidence="1">
    <location>
        <begin position="12"/>
        <end position="31"/>
    </location>
</feature>
<keyword evidence="1" id="KW-0472">Membrane</keyword>